<dbReference type="EMBL" id="CM045761">
    <property type="protein sequence ID" value="KAI8013516.1"/>
    <property type="molecule type" value="Genomic_DNA"/>
</dbReference>
<organism evidence="1 2">
    <name type="scientific">Camellia lanceoleosa</name>
    <dbReference type="NCBI Taxonomy" id="1840588"/>
    <lineage>
        <taxon>Eukaryota</taxon>
        <taxon>Viridiplantae</taxon>
        <taxon>Streptophyta</taxon>
        <taxon>Embryophyta</taxon>
        <taxon>Tracheophyta</taxon>
        <taxon>Spermatophyta</taxon>
        <taxon>Magnoliopsida</taxon>
        <taxon>eudicotyledons</taxon>
        <taxon>Gunneridae</taxon>
        <taxon>Pentapetalae</taxon>
        <taxon>asterids</taxon>
        <taxon>Ericales</taxon>
        <taxon>Theaceae</taxon>
        <taxon>Camellia</taxon>
    </lineage>
</organism>
<proteinExistence type="predicted"/>
<comment type="caution">
    <text evidence="1">The sequence shown here is derived from an EMBL/GenBank/DDBJ whole genome shotgun (WGS) entry which is preliminary data.</text>
</comment>
<gene>
    <name evidence="1" type="ORF">LOK49_LG05G00799</name>
</gene>
<name>A0ACC0HK57_9ERIC</name>
<evidence type="ECO:0000313" key="2">
    <source>
        <dbReference type="Proteomes" id="UP001060215"/>
    </source>
</evidence>
<evidence type="ECO:0000313" key="1">
    <source>
        <dbReference type="EMBL" id="KAI8013516.1"/>
    </source>
</evidence>
<accession>A0ACC0HK57</accession>
<feature type="non-terminal residue" evidence="1">
    <location>
        <position position="355"/>
    </location>
</feature>
<dbReference type="Proteomes" id="UP001060215">
    <property type="component" value="Chromosome 4"/>
</dbReference>
<reference evidence="1 2" key="1">
    <citation type="journal article" date="2022" name="Plant J.">
        <title>Chromosome-level genome of Camellia lanceoleosa provides a valuable resource for understanding genome evolution and self-incompatibility.</title>
        <authorList>
            <person name="Gong W."/>
            <person name="Xiao S."/>
            <person name="Wang L."/>
            <person name="Liao Z."/>
            <person name="Chang Y."/>
            <person name="Mo W."/>
            <person name="Hu G."/>
            <person name="Li W."/>
            <person name="Zhao G."/>
            <person name="Zhu H."/>
            <person name="Hu X."/>
            <person name="Ji K."/>
            <person name="Xiang X."/>
            <person name="Song Q."/>
            <person name="Yuan D."/>
            <person name="Jin S."/>
            <person name="Zhang L."/>
        </authorList>
    </citation>
    <scope>NUCLEOTIDE SEQUENCE [LARGE SCALE GENOMIC DNA]</scope>
    <source>
        <strain evidence="1">SQ_2022a</strain>
    </source>
</reference>
<keyword evidence="2" id="KW-1185">Reference proteome</keyword>
<protein>
    <submittedName>
        <fullName evidence="1">Protein MAIN-LIKE 2</fullName>
    </submittedName>
</protein>
<sequence length="355" mass="41302">MANDIPHDEASPGMEADPEHVPLPPRVRPFDLETYYPEVHMLPPDTIRHFRGFARGVPEDLLLREPESHLSYGATKGDSHSIRGYGATSTREWYMDLPVGVRQIVDEARFDLFCIGLLRYIASRSFLGTLVERWWDTTNSFHFSTVGDITMTPYDFVMLTSIEVKGRPIPYDTDMDEWEATWIYLLGARPPLFRLGMVRYTWFADHFRGTSPKTLEEIEQYARGFLMFLFGTTLFVDRANTVGLYLLSALVDLSRLRLYDWGGAGLATLYSYMSSTSRRSGNRIGSYWRAWEVYFTFLLYISCLYAYFLILTPEPEVEMPPVVPYPHRYESRLVRRTRETFSFFRQYFDTVTAAK</sequence>